<evidence type="ECO:0000313" key="1">
    <source>
        <dbReference type="EMBL" id="KAH0469243.1"/>
    </source>
</evidence>
<evidence type="ECO:0000313" key="2">
    <source>
        <dbReference type="Proteomes" id="UP000775213"/>
    </source>
</evidence>
<dbReference type="EMBL" id="JAGFBR010000003">
    <property type="protein sequence ID" value="KAH0469243.1"/>
    <property type="molecule type" value="Genomic_DNA"/>
</dbReference>
<dbReference type="Proteomes" id="UP000775213">
    <property type="component" value="Unassembled WGS sequence"/>
</dbReference>
<protein>
    <submittedName>
        <fullName evidence="1">Uncharacterized protein</fullName>
    </submittedName>
</protein>
<comment type="caution">
    <text evidence="1">The sequence shown here is derived from an EMBL/GenBank/DDBJ whole genome shotgun (WGS) entry which is preliminary data.</text>
</comment>
<dbReference type="AlphaFoldDB" id="A0AAV7HME0"/>
<gene>
    <name evidence="1" type="ORF">IEQ34_002475</name>
</gene>
<keyword evidence="2" id="KW-1185">Reference proteome</keyword>
<reference evidence="1 2" key="1">
    <citation type="journal article" date="2021" name="Hortic Res">
        <title>Chromosome-scale assembly of the Dendrobium chrysotoxum genome enhances the understanding of orchid evolution.</title>
        <authorList>
            <person name="Zhang Y."/>
            <person name="Zhang G.Q."/>
            <person name="Zhang D."/>
            <person name="Liu X.D."/>
            <person name="Xu X.Y."/>
            <person name="Sun W.H."/>
            <person name="Yu X."/>
            <person name="Zhu X."/>
            <person name="Wang Z.W."/>
            <person name="Zhao X."/>
            <person name="Zhong W.Y."/>
            <person name="Chen H."/>
            <person name="Yin W.L."/>
            <person name="Huang T."/>
            <person name="Niu S.C."/>
            <person name="Liu Z.J."/>
        </authorList>
    </citation>
    <scope>NUCLEOTIDE SEQUENCE [LARGE SCALE GENOMIC DNA]</scope>
    <source>
        <strain evidence="1">Lindl</strain>
    </source>
</reference>
<proteinExistence type="predicted"/>
<sequence length="118" mass="12280">MAVELTDGFWEDCPTDGALLLKPLCFGEAAGVGGAAVAEMDGVHHSVAVEKVVTGDGLEKRVSAVAEVDAVNEGRDAAFYRKVMMGLLLANRGEIAGDLDGGVGGLWERVTALKHVNN</sequence>
<accession>A0AAV7HME0</accession>
<organism evidence="1 2">
    <name type="scientific">Dendrobium chrysotoxum</name>
    <name type="common">Orchid</name>
    <dbReference type="NCBI Taxonomy" id="161865"/>
    <lineage>
        <taxon>Eukaryota</taxon>
        <taxon>Viridiplantae</taxon>
        <taxon>Streptophyta</taxon>
        <taxon>Embryophyta</taxon>
        <taxon>Tracheophyta</taxon>
        <taxon>Spermatophyta</taxon>
        <taxon>Magnoliopsida</taxon>
        <taxon>Liliopsida</taxon>
        <taxon>Asparagales</taxon>
        <taxon>Orchidaceae</taxon>
        <taxon>Epidendroideae</taxon>
        <taxon>Malaxideae</taxon>
        <taxon>Dendrobiinae</taxon>
        <taxon>Dendrobium</taxon>
    </lineage>
</organism>
<name>A0AAV7HME0_DENCH</name>